<dbReference type="Gene3D" id="1.10.10.200">
    <property type="match status" value="1"/>
</dbReference>
<dbReference type="Proteomes" id="UP000796761">
    <property type="component" value="Unassembled WGS sequence"/>
</dbReference>
<comment type="caution">
    <text evidence="15">The sequence shown here is derived from an EMBL/GenBank/DDBJ whole genome shotgun (WGS) entry which is preliminary data.</text>
</comment>
<dbReference type="GO" id="GO:0035613">
    <property type="term" value="F:RNA stem-loop binding"/>
    <property type="evidence" value="ECO:0007669"/>
    <property type="project" value="TreeGrafter"/>
</dbReference>
<evidence type="ECO:0000259" key="13">
    <source>
        <dbReference type="PROSITE" id="PS50879"/>
    </source>
</evidence>
<dbReference type="InterPro" id="IPR002156">
    <property type="entry name" value="RNaseH_domain"/>
</dbReference>
<accession>A0A8K1DBF6</accession>
<evidence type="ECO:0000256" key="5">
    <source>
        <dbReference type="ARBA" id="ARBA00022723"/>
    </source>
</evidence>
<keyword evidence="5" id="KW-0479">Metal-binding</keyword>
<evidence type="ECO:0000256" key="10">
    <source>
        <dbReference type="ARBA" id="ARBA00023268"/>
    </source>
</evidence>
<dbReference type="EC" id="2.7.7.49" evidence="1"/>
<evidence type="ECO:0000259" key="12">
    <source>
        <dbReference type="PROSITE" id="PS50876"/>
    </source>
</evidence>
<feature type="domain" description="Integrase-type" evidence="12">
    <location>
        <begin position="302"/>
        <end position="343"/>
    </location>
</feature>
<dbReference type="PROSITE" id="PS50879">
    <property type="entry name" value="RNASE_H_1"/>
    <property type="match status" value="1"/>
</dbReference>
<gene>
    <name evidence="15" type="ORF">HGM15179_019595</name>
</gene>
<reference evidence="15" key="1">
    <citation type="submission" date="2019-04" db="EMBL/GenBank/DDBJ databases">
        <title>Genome assembly of Zosterops borbonicus 15179.</title>
        <authorList>
            <person name="Leroy T."/>
            <person name="Anselmetti Y."/>
            <person name="Tilak M.-K."/>
            <person name="Nabholz B."/>
        </authorList>
    </citation>
    <scope>NUCLEOTIDE SEQUENCE</scope>
    <source>
        <strain evidence="15">HGM_15179</strain>
        <tissue evidence="15">Muscle</tissue>
    </source>
</reference>
<organism evidence="15 16">
    <name type="scientific">Zosterops borbonicus</name>
    <dbReference type="NCBI Taxonomy" id="364589"/>
    <lineage>
        <taxon>Eukaryota</taxon>
        <taxon>Metazoa</taxon>
        <taxon>Chordata</taxon>
        <taxon>Craniata</taxon>
        <taxon>Vertebrata</taxon>
        <taxon>Euteleostomi</taxon>
        <taxon>Archelosauria</taxon>
        <taxon>Archosauria</taxon>
        <taxon>Dinosauria</taxon>
        <taxon>Saurischia</taxon>
        <taxon>Theropoda</taxon>
        <taxon>Coelurosauria</taxon>
        <taxon>Aves</taxon>
        <taxon>Neognathae</taxon>
        <taxon>Neoaves</taxon>
        <taxon>Telluraves</taxon>
        <taxon>Australaves</taxon>
        <taxon>Passeriformes</taxon>
        <taxon>Sylvioidea</taxon>
        <taxon>Zosteropidae</taxon>
        <taxon>Zosterops</taxon>
    </lineage>
</organism>
<dbReference type="PROSITE" id="PS50994">
    <property type="entry name" value="INTEGRASE"/>
    <property type="match status" value="1"/>
</dbReference>
<evidence type="ECO:0000256" key="11">
    <source>
        <dbReference type="PROSITE-ProRule" id="PRU00450"/>
    </source>
</evidence>
<evidence type="ECO:0000256" key="7">
    <source>
        <dbReference type="ARBA" id="ARBA00022801"/>
    </source>
</evidence>
<sequence>MSTRQANRCDPDLPFRFIILGKLPHLHGVIFQWDKGNTTSPKEDQGKKDPLIIEWVFLSHQRSKRMTRPQELVANLIQKARTRLRELAGCDFECIHIPIRLNSGQITKVMLEHLLQENEALQFALDIYSGQISIHRPAHKIFNLDAQFTLPLKSVQSKKPLDALTVFTDASGRSHKSVMTWKDPQTQRWESDVTEVEGSPQVAELAAVVRAFERFSVPINLVTDSAYVAGVVSRAEQSVLQEVSNTALFELLLKLVKLISYQEQPFYVMHTRSHMDLPGFIAEGNRKADALAAPAEMAPLPNIFEQAKISHQLFHQNAPGLVRRFNLTRDQAKAIVATCPHCQQHALPTLSAGVNPRGLNSCEVWQTDVTHFSQFGRQKYVHVSVDTFSGAVYASAHTGEKSGDAIKHLIQGFSFLGIPKSLKTDNGPAYKSKEFHSFLQQWGVEHKKGIPHSPTGQAIVERTHKDLKRVLCQKQQIINVEPPSIRLAKALFTINFLNCSFETLNPPIVRHFAGNQ</sequence>
<evidence type="ECO:0000256" key="6">
    <source>
        <dbReference type="ARBA" id="ARBA00022759"/>
    </source>
</evidence>
<keyword evidence="6" id="KW-0255">Endonuclease</keyword>
<keyword evidence="10" id="KW-0511">Multifunctional enzyme</keyword>
<evidence type="ECO:0000256" key="8">
    <source>
        <dbReference type="ARBA" id="ARBA00022833"/>
    </source>
</evidence>
<dbReference type="GO" id="GO:0003964">
    <property type="term" value="F:RNA-directed DNA polymerase activity"/>
    <property type="evidence" value="ECO:0007669"/>
    <property type="project" value="UniProtKB-KW"/>
</dbReference>
<dbReference type="AlphaFoldDB" id="A0A8K1DBF6"/>
<keyword evidence="8" id="KW-0862">Zinc</keyword>
<dbReference type="Pfam" id="PF02022">
    <property type="entry name" value="Integrase_Zn"/>
    <property type="match status" value="1"/>
</dbReference>
<dbReference type="Pfam" id="PF00075">
    <property type="entry name" value="RNase_H"/>
    <property type="match status" value="1"/>
</dbReference>
<keyword evidence="3" id="KW-0548">Nucleotidyltransferase</keyword>
<evidence type="ECO:0000259" key="14">
    <source>
        <dbReference type="PROSITE" id="PS50994"/>
    </source>
</evidence>
<dbReference type="EMBL" id="SWJQ01001744">
    <property type="protein sequence ID" value="TRZ07516.1"/>
    <property type="molecule type" value="Genomic_DNA"/>
</dbReference>
<keyword evidence="4" id="KW-0540">Nuclease</keyword>
<dbReference type="GO" id="GO:0004523">
    <property type="term" value="F:RNA-DNA hybrid ribonuclease activity"/>
    <property type="evidence" value="ECO:0007669"/>
    <property type="project" value="InterPro"/>
</dbReference>
<dbReference type="InterPro" id="IPR036397">
    <property type="entry name" value="RNaseH_sf"/>
</dbReference>
<keyword evidence="9" id="KW-0695">RNA-directed DNA polymerase</keyword>
<evidence type="ECO:0000313" key="16">
    <source>
        <dbReference type="Proteomes" id="UP000796761"/>
    </source>
</evidence>
<feature type="domain" description="RNase H type-1" evidence="13">
    <location>
        <begin position="160"/>
        <end position="297"/>
    </location>
</feature>
<protein>
    <recommendedName>
        <fullName evidence="1">RNA-directed DNA polymerase</fullName>
        <ecNumber evidence="1">2.7.7.49</ecNumber>
    </recommendedName>
</protein>
<evidence type="ECO:0000313" key="15">
    <source>
        <dbReference type="EMBL" id="TRZ07516.1"/>
    </source>
</evidence>
<name>A0A8K1DBF6_9PASS</name>
<dbReference type="GO" id="GO:0015074">
    <property type="term" value="P:DNA integration"/>
    <property type="evidence" value="ECO:0007669"/>
    <property type="project" value="InterPro"/>
</dbReference>
<dbReference type="PANTHER" id="PTHR41694">
    <property type="entry name" value="ENDOGENOUS RETROVIRUS GROUP K MEMBER POL PROTEIN"/>
    <property type="match status" value="1"/>
</dbReference>
<keyword evidence="16" id="KW-1185">Reference proteome</keyword>
<evidence type="ECO:0000256" key="1">
    <source>
        <dbReference type="ARBA" id="ARBA00012493"/>
    </source>
</evidence>
<keyword evidence="11" id="KW-0863">Zinc-finger</keyword>
<dbReference type="PANTHER" id="PTHR41694:SF4">
    <property type="entry name" value="ENDOGENOUS RETROVIRUS GROUP K MEMBER 10 POL PROTEIN-RELATED"/>
    <property type="match status" value="1"/>
</dbReference>
<evidence type="ECO:0000256" key="9">
    <source>
        <dbReference type="ARBA" id="ARBA00022918"/>
    </source>
</evidence>
<dbReference type="GO" id="GO:0008270">
    <property type="term" value="F:zinc ion binding"/>
    <property type="evidence" value="ECO:0007669"/>
    <property type="project" value="UniProtKB-KW"/>
</dbReference>
<dbReference type="PROSITE" id="PS50876">
    <property type="entry name" value="ZF_INTEGRASE"/>
    <property type="match status" value="1"/>
</dbReference>
<keyword evidence="2" id="KW-0808">Transferase</keyword>
<feature type="domain" description="Integrase catalytic" evidence="14">
    <location>
        <begin position="352"/>
        <end position="515"/>
    </location>
</feature>
<evidence type="ECO:0000256" key="3">
    <source>
        <dbReference type="ARBA" id="ARBA00022695"/>
    </source>
</evidence>
<proteinExistence type="predicted"/>
<dbReference type="InterPro" id="IPR003308">
    <property type="entry name" value="Integrase_Zn-bd_dom_N"/>
</dbReference>
<dbReference type="Gene3D" id="3.30.420.10">
    <property type="entry name" value="Ribonuclease H-like superfamily/Ribonuclease H"/>
    <property type="match status" value="2"/>
</dbReference>
<keyword evidence="7" id="KW-0378">Hydrolase</keyword>
<dbReference type="InterPro" id="IPR001584">
    <property type="entry name" value="Integrase_cat-core"/>
</dbReference>
<dbReference type="SUPFAM" id="SSF53098">
    <property type="entry name" value="Ribonuclease H-like"/>
    <property type="match status" value="2"/>
</dbReference>
<evidence type="ECO:0000256" key="4">
    <source>
        <dbReference type="ARBA" id="ARBA00022722"/>
    </source>
</evidence>
<dbReference type="InterPro" id="IPR012337">
    <property type="entry name" value="RNaseH-like_sf"/>
</dbReference>
<dbReference type="InterPro" id="IPR017856">
    <property type="entry name" value="Integrase-like_N"/>
</dbReference>
<dbReference type="OrthoDB" id="9386368at2759"/>
<dbReference type="SUPFAM" id="SSF46919">
    <property type="entry name" value="N-terminal Zn binding domain of HIV integrase"/>
    <property type="match status" value="1"/>
</dbReference>
<dbReference type="Pfam" id="PF00665">
    <property type="entry name" value="rve"/>
    <property type="match status" value="1"/>
</dbReference>
<evidence type="ECO:0000256" key="2">
    <source>
        <dbReference type="ARBA" id="ARBA00022679"/>
    </source>
</evidence>